<accession>X0RSK2</accession>
<name>X0RSK2_9ZZZZ</name>
<reference evidence="1" key="1">
    <citation type="journal article" date="2014" name="Front. Microbiol.">
        <title>High frequency of phylogenetically diverse reductive dehalogenase-homologous genes in deep subseafloor sedimentary metagenomes.</title>
        <authorList>
            <person name="Kawai M."/>
            <person name="Futagami T."/>
            <person name="Toyoda A."/>
            <person name="Takaki Y."/>
            <person name="Nishi S."/>
            <person name="Hori S."/>
            <person name="Arai W."/>
            <person name="Tsubouchi T."/>
            <person name="Morono Y."/>
            <person name="Uchiyama I."/>
            <person name="Ito T."/>
            <person name="Fujiyama A."/>
            <person name="Inagaki F."/>
            <person name="Takami H."/>
        </authorList>
    </citation>
    <scope>NUCLEOTIDE SEQUENCE</scope>
    <source>
        <strain evidence="1">Expedition CK06-06</strain>
    </source>
</reference>
<organism evidence="1">
    <name type="scientific">marine sediment metagenome</name>
    <dbReference type="NCBI Taxonomy" id="412755"/>
    <lineage>
        <taxon>unclassified sequences</taxon>
        <taxon>metagenomes</taxon>
        <taxon>ecological metagenomes</taxon>
    </lineage>
</organism>
<feature type="non-terminal residue" evidence="1">
    <location>
        <position position="1"/>
    </location>
</feature>
<proteinExistence type="predicted"/>
<protein>
    <recommendedName>
        <fullName evidence="2">Uroporphyrinogen decarboxylase (URO-D) domain-containing protein</fullName>
    </recommendedName>
</protein>
<dbReference type="EMBL" id="BARS01001437">
    <property type="protein sequence ID" value="GAF71824.1"/>
    <property type="molecule type" value="Genomic_DNA"/>
</dbReference>
<evidence type="ECO:0000313" key="1">
    <source>
        <dbReference type="EMBL" id="GAF71824.1"/>
    </source>
</evidence>
<evidence type="ECO:0008006" key="2">
    <source>
        <dbReference type="Google" id="ProtNLM"/>
    </source>
</evidence>
<dbReference type="AlphaFoldDB" id="X0RSK2"/>
<sequence>IFSSGCEMPPKAPPYNVWMMTKAVNDFGWYE</sequence>
<gene>
    <name evidence="1" type="ORF">S01H1_02830</name>
</gene>
<comment type="caution">
    <text evidence="1">The sequence shown here is derived from an EMBL/GenBank/DDBJ whole genome shotgun (WGS) entry which is preliminary data.</text>
</comment>